<dbReference type="GO" id="GO:0043524">
    <property type="term" value="P:negative regulation of neuron apoptotic process"/>
    <property type="evidence" value="ECO:0007669"/>
    <property type="project" value="InterPro"/>
</dbReference>
<reference evidence="2" key="1">
    <citation type="journal article" date="2014" name="Science">
        <title>Nonhuman genetics. Genomic basis for the convergent evolution of electric organs.</title>
        <authorList>
            <person name="Gallant J.R."/>
            <person name="Traeger L.L."/>
            <person name="Volkening J.D."/>
            <person name="Moffett H."/>
            <person name="Chen P.H."/>
            <person name="Novina C.D."/>
            <person name="Phillips G.N.Jr."/>
            <person name="Anand R."/>
            <person name="Wells G.B."/>
            <person name="Pinch M."/>
            <person name="Guth R."/>
            <person name="Unguez G.A."/>
            <person name="Albert J.S."/>
            <person name="Zakon H.H."/>
            <person name="Samanta M.P."/>
            <person name="Sussman M.R."/>
        </authorList>
    </citation>
    <scope>NUCLEOTIDE SEQUENCE [LARGE SCALE GENOMIC DNA]</scope>
</reference>
<name>A0A4W4EFP3_ELEEL</name>
<dbReference type="GO" id="GO:0005127">
    <property type="term" value="F:ciliary neurotrophic factor receptor binding"/>
    <property type="evidence" value="ECO:0007669"/>
    <property type="project" value="InterPro"/>
</dbReference>
<reference evidence="1" key="5">
    <citation type="submission" date="2025-09" db="UniProtKB">
        <authorList>
            <consortium name="Ensembl"/>
        </authorList>
    </citation>
    <scope>IDENTIFICATION</scope>
</reference>
<reference evidence="1" key="4">
    <citation type="submission" date="2025-08" db="UniProtKB">
        <authorList>
            <consortium name="Ensembl"/>
        </authorList>
    </citation>
    <scope>IDENTIFICATION</scope>
</reference>
<dbReference type="AlphaFoldDB" id="A0A4W4EFP3"/>
<dbReference type="InterPro" id="IPR000151">
    <property type="entry name" value="Ciliary_neurotrophic_fac_CNTF"/>
</dbReference>
<dbReference type="STRING" id="8005.ENSEEEP00000010147"/>
<dbReference type="Ensembl" id="ENSEEET00000010269.2">
    <property type="protein sequence ID" value="ENSEEEP00000010147.1"/>
    <property type="gene ID" value="ENSEEEG00000005147.2"/>
</dbReference>
<reference evidence="1" key="3">
    <citation type="submission" date="2020-05" db="EMBL/GenBank/DDBJ databases">
        <title>Electrophorus electricus (electric eel) genome, fEleEle1, primary haplotype.</title>
        <authorList>
            <person name="Myers G."/>
            <person name="Meyer A."/>
            <person name="Fedrigo O."/>
            <person name="Formenti G."/>
            <person name="Rhie A."/>
            <person name="Tracey A."/>
            <person name="Sims Y."/>
            <person name="Jarvis E.D."/>
        </authorList>
    </citation>
    <scope>NUCLEOTIDE SEQUENCE [LARGE SCALE GENOMIC DNA]</scope>
</reference>
<dbReference type="OMA" id="KLWTYRV"/>
<evidence type="ECO:0000313" key="2">
    <source>
        <dbReference type="Proteomes" id="UP000314983"/>
    </source>
</evidence>
<protein>
    <submittedName>
        <fullName evidence="1">Uncharacterized protein</fullName>
    </submittedName>
</protein>
<dbReference type="Gene3D" id="1.20.1250.10">
    <property type="match status" value="1"/>
</dbReference>
<reference evidence="2" key="2">
    <citation type="journal article" date="2017" name="Sci. Adv.">
        <title>A tail of two voltages: Proteomic comparison of the three electric organs of the electric eel.</title>
        <authorList>
            <person name="Traeger L.L."/>
            <person name="Sabat G."/>
            <person name="Barrett-Wilt G.A."/>
            <person name="Wells G.B."/>
            <person name="Sussman M.R."/>
        </authorList>
    </citation>
    <scope>NUCLEOTIDE SEQUENCE [LARGE SCALE GENOMIC DNA]</scope>
</reference>
<dbReference type="GeneTree" id="ENSGT00540000073610"/>
<dbReference type="Proteomes" id="UP000314983">
    <property type="component" value="Chromosome 9"/>
</dbReference>
<keyword evidence="2" id="KW-1185">Reference proteome</keyword>
<dbReference type="PANTHER" id="PTHR15196:SF1">
    <property type="entry name" value="CILIARY NEUROTROPHIC FACTOR"/>
    <property type="match status" value="1"/>
</dbReference>
<organism evidence="1 2">
    <name type="scientific">Electrophorus electricus</name>
    <name type="common">Electric eel</name>
    <name type="synonym">Gymnotus electricus</name>
    <dbReference type="NCBI Taxonomy" id="8005"/>
    <lineage>
        <taxon>Eukaryota</taxon>
        <taxon>Metazoa</taxon>
        <taxon>Chordata</taxon>
        <taxon>Craniata</taxon>
        <taxon>Vertebrata</taxon>
        <taxon>Euteleostomi</taxon>
        <taxon>Actinopterygii</taxon>
        <taxon>Neopterygii</taxon>
        <taxon>Teleostei</taxon>
        <taxon>Ostariophysi</taxon>
        <taxon>Gymnotiformes</taxon>
        <taxon>Gymnotoidei</taxon>
        <taxon>Gymnotidae</taxon>
        <taxon>Electrophorus</taxon>
    </lineage>
</organism>
<evidence type="ECO:0000313" key="1">
    <source>
        <dbReference type="Ensembl" id="ENSEEEP00000010147.1"/>
    </source>
</evidence>
<dbReference type="PANTHER" id="PTHR15196">
    <property type="entry name" value="CILIARY NEUROTROPHIC FACTOR"/>
    <property type="match status" value="1"/>
</dbReference>
<dbReference type="GO" id="GO:0070120">
    <property type="term" value="P:ciliary neurotrophic factor-mediated signaling pathway"/>
    <property type="evidence" value="ECO:0007669"/>
    <property type="project" value="InterPro"/>
</dbReference>
<sequence length="196" mass="21850">QPYSPCMEGQAYSDMPGPGPSALGRAAALARLLHQDCQQLLELFKERESFHFEHIPAGDRLVTIALCPEAPTSTEQVGHVRSALSRCLEMLECVIVREVEEMGEELEGEYETARKTVKDRLGHLLHSTGVLLENGEGFCPPSPEFQCTQVEGSGSFAGKLWTYKVLLELIHWTDSATHALHLLHSEREEVPEEQEL</sequence>
<dbReference type="InterPro" id="IPR009079">
    <property type="entry name" value="4_helix_cytokine-like_core"/>
</dbReference>
<proteinExistence type="predicted"/>
<dbReference type="SUPFAM" id="SSF47266">
    <property type="entry name" value="4-helical cytokines"/>
    <property type="match status" value="1"/>
</dbReference>
<accession>A0A4W4EFP3</accession>